<sequence>MKFFFDNNLSPHLAHAMRELCKAETDVEDVVHLRDRFRPNIKDHDWITELSRSGPWVVVSQDGFMKNDLEREALRRSGLVVFVLHRQWAQHAHWVVAHNLIKWWPTIMDQCRLIRGGASYRVVWRYSGGRVEQIRI</sequence>
<accession>A0A2U2HIU8</accession>
<evidence type="ECO:0000313" key="2">
    <source>
        <dbReference type="EMBL" id="PWF46690.1"/>
    </source>
</evidence>
<keyword evidence="3" id="KW-1185">Reference proteome</keyword>
<protein>
    <recommendedName>
        <fullName evidence="1">VapC45 PIN like domain-containing protein</fullName>
    </recommendedName>
</protein>
<reference evidence="2 3" key="1">
    <citation type="submission" date="2018-04" db="EMBL/GenBank/DDBJ databases">
        <title>Massilia violaceinigra sp. nov., a novel purple-pigmented bacterium isolated from Tianshan glacier, Xinjiang, China.</title>
        <authorList>
            <person name="Wang H."/>
        </authorList>
    </citation>
    <scope>NUCLEOTIDE SEQUENCE [LARGE SCALE GENOMIC DNA]</scope>
    <source>
        <strain evidence="2 3">B448-2</strain>
    </source>
</reference>
<dbReference type="EMBL" id="PXWF02000242">
    <property type="protein sequence ID" value="PWF46690.1"/>
    <property type="molecule type" value="Genomic_DNA"/>
</dbReference>
<proteinExistence type="predicted"/>
<dbReference type="InterPro" id="IPR041375">
    <property type="entry name" value="VapC45_PIN-like"/>
</dbReference>
<dbReference type="RefSeq" id="WP_106758324.1">
    <property type="nucleotide sequence ID" value="NZ_PXWF02000242.1"/>
</dbReference>
<evidence type="ECO:0000259" key="1">
    <source>
        <dbReference type="Pfam" id="PF18478"/>
    </source>
</evidence>
<dbReference type="OrthoDB" id="6956264at2"/>
<comment type="caution">
    <text evidence="2">The sequence shown here is derived from an EMBL/GenBank/DDBJ whole genome shotgun (WGS) entry which is preliminary data.</text>
</comment>
<organism evidence="2 3">
    <name type="scientific">Massilia glaciei</name>
    <dbReference type="NCBI Taxonomy" id="1524097"/>
    <lineage>
        <taxon>Bacteria</taxon>
        <taxon>Pseudomonadati</taxon>
        <taxon>Pseudomonadota</taxon>
        <taxon>Betaproteobacteria</taxon>
        <taxon>Burkholderiales</taxon>
        <taxon>Oxalobacteraceae</taxon>
        <taxon>Telluria group</taxon>
        <taxon>Massilia</taxon>
    </lineage>
</organism>
<dbReference type="Proteomes" id="UP000241421">
    <property type="component" value="Unassembled WGS sequence"/>
</dbReference>
<name>A0A2U2HIU8_9BURK</name>
<gene>
    <name evidence="2" type="ORF">C7C56_015730</name>
</gene>
<evidence type="ECO:0000313" key="3">
    <source>
        <dbReference type="Proteomes" id="UP000241421"/>
    </source>
</evidence>
<dbReference type="Pfam" id="PF18478">
    <property type="entry name" value="PIN_10"/>
    <property type="match status" value="1"/>
</dbReference>
<feature type="domain" description="VapC45 PIN like" evidence="1">
    <location>
        <begin position="1"/>
        <end position="85"/>
    </location>
</feature>
<dbReference type="AlphaFoldDB" id="A0A2U2HIU8"/>